<accession>X0X827</accession>
<name>X0X827_9ZZZZ</name>
<dbReference type="AlphaFoldDB" id="X0X827"/>
<gene>
    <name evidence="1" type="ORF">S01H1_61115</name>
</gene>
<comment type="caution">
    <text evidence="1">The sequence shown here is derived from an EMBL/GenBank/DDBJ whole genome shotgun (WGS) entry which is preliminary data.</text>
</comment>
<proteinExistence type="predicted"/>
<evidence type="ECO:0000313" key="1">
    <source>
        <dbReference type="EMBL" id="GAG31542.1"/>
    </source>
</evidence>
<organism evidence="1">
    <name type="scientific">marine sediment metagenome</name>
    <dbReference type="NCBI Taxonomy" id="412755"/>
    <lineage>
        <taxon>unclassified sequences</taxon>
        <taxon>metagenomes</taxon>
        <taxon>ecological metagenomes</taxon>
    </lineage>
</organism>
<reference evidence="1" key="1">
    <citation type="journal article" date="2014" name="Front. Microbiol.">
        <title>High frequency of phylogenetically diverse reductive dehalogenase-homologous genes in deep subseafloor sedimentary metagenomes.</title>
        <authorList>
            <person name="Kawai M."/>
            <person name="Futagami T."/>
            <person name="Toyoda A."/>
            <person name="Takaki Y."/>
            <person name="Nishi S."/>
            <person name="Hori S."/>
            <person name="Arai W."/>
            <person name="Tsubouchi T."/>
            <person name="Morono Y."/>
            <person name="Uchiyama I."/>
            <person name="Ito T."/>
            <person name="Fujiyama A."/>
            <person name="Inagaki F."/>
            <person name="Takami H."/>
        </authorList>
    </citation>
    <scope>NUCLEOTIDE SEQUENCE</scope>
    <source>
        <strain evidence="1">Expedition CK06-06</strain>
    </source>
</reference>
<feature type="non-terminal residue" evidence="1">
    <location>
        <position position="210"/>
    </location>
</feature>
<sequence length="210" mass="22770">MKRYGVAVVLLGLGAIVSVSVSRADELSIYDVQFTTDPFGDSPYDGQTHDVVEGIVTGLWLEGGAPRVYLQAEGYSTWGGVVVKDLTYTGALATAVAIGDQVDLFEVYIEEGSRGNTTLLYEQDSAHFVNSSGNQVPQPIIVPVSEIPAPVEDSAGDWYVVDHDAERYEGMRIIVRDVTVTARSLGSHSDNYNLQTPGLDDCWAADYMNK</sequence>
<protein>
    <submittedName>
        <fullName evidence="1">Uncharacterized protein</fullName>
    </submittedName>
</protein>
<dbReference type="EMBL" id="BARS01040058">
    <property type="protein sequence ID" value="GAG31542.1"/>
    <property type="molecule type" value="Genomic_DNA"/>
</dbReference>